<name>W0HVV1_9GAMM</name>
<evidence type="ECO:0000313" key="5">
    <source>
        <dbReference type="Proteomes" id="UP000019028"/>
    </source>
</evidence>
<evidence type="ECO:0000313" key="4">
    <source>
        <dbReference type="EMBL" id="AHF77899.1"/>
    </source>
</evidence>
<dbReference type="RefSeq" id="WP_025423041.1">
    <property type="nucleotide sequence ID" value="NZ_CP006569.1"/>
</dbReference>
<proteinExistence type="predicted"/>
<dbReference type="PATRIC" id="fig|1239307.3.peg.3198"/>
<feature type="coiled-coil region" evidence="1">
    <location>
        <begin position="642"/>
        <end position="746"/>
    </location>
</feature>
<dbReference type="NCBIfam" id="TIGR01541">
    <property type="entry name" value="tape_meas_lam_C"/>
    <property type="match status" value="1"/>
</dbReference>
<accession>W0HVV1</accession>
<dbReference type="HOGENOM" id="CLU_008450_0_2_6"/>
<dbReference type="Pfam" id="PF09718">
    <property type="entry name" value="Tape_meas_lam_C"/>
    <property type="match status" value="1"/>
</dbReference>
<dbReference type="InterPro" id="IPR006431">
    <property type="entry name" value="Phage_tape_meas_C"/>
</dbReference>
<organism evidence="4 5">
    <name type="scientific">Sodalis praecaptivus</name>
    <dbReference type="NCBI Taxonomy" id="1239307"/>
    <lineage>
        <taxon>Bacteria</taxon>
        <taxon>Pseudomonadati</taxon>
        <taxon>Pseudomonadota</taxon>
        <taxon>Gammaproteobacteria</taxon>
        <taxon>Enterobacterales</taxon>
        <taxon>Bruguierivoracaceae</taxon>
        <taxon>Sodalis</taxon>
    </lineage>
</organism>
<sequence length="1059" mass="111787">MPQETAALIIKVQQDGVAKAADSLDRLTGAGEKAEGVASSLASEFAKTDSAARRASTAAAGWTRQTEEMNRSAIAAAKSGKAVNSSLAEQQSALVSLLGKIDPVVGAYGRLDEMEKQLKGFGASGLLGGEDLAEYSAKIEQMRTQLEQAALASTAEGQAAAKAARESAAADQRAQTAKESFIASLKQQSDTMGMTTAELLEYKAAQLGVSAQVAPYIQKLNQQNGTIKAATLSAKQYAQAMRYLPMQITDVVTSLASGMPVWLVAIQQGGQIKDSFGGVGNAAKALLSFINPLTLGITALAVTAGALALAYKKGQGEMDAFNQAIITTGNYAGISASQLADMSKSISSNIGTTANAAKALTAALNTGAFSGDQLKMVAQAAVAMQDATGKSIDETISDFKKLEQDPVRASETLNDQYHYLTASVYEQIAALERQGNTQQAAAVAVSAYASAQQKAAAEVKQNLGALESAWDTVANAAKGAWDAMLDIGRTQTPADRVKEATAKVNNLQASLSGLESIDTSQGGMATAGVGNAKARFKEQLAAAQSELQSALADNQRDLNKAATNQTRQYFEEQAIQATKAINSTYDTVMTKAQQRKKELDAFEKNLQNGGILPDGVTADQIRQQISDKYKDPKTPKEKAVTDSAATRELLQLQEQHATLEAQLATTDKLSTSEQALVKFNQQIADLKSKSILTAEQKSILANEDALRGAYEQNAALAQRIQQREALQKLEERSAQLNESMASAYNGAGEQYQRQLNAYGKGDKEVERTESTASIYKEFQRYQEQLDKATPKSLLESDAYKQETANIKSQLDARLKQQSDSYAQLDALQGDWTNGATAAYQNYIDSAKNIAGQTKDAFTNAFSSMEDSLVSFVTTGKASFSSFATSVLNDMARIAIRSASSSALQSLFGLVGSAASSAAGGSASASTGFNTGAYNNLSLNAKGGVYDSPSLSAYSGRVVSKPTFFAFANGGGVMGEAGPEAILPLKRSSDGSLGVRAKGVGGAGVTLNAPITLNVDQRGNTNDQQQQNNDNLLKTLQRMVDSRINSALLNQQRDGGILRA</sequence>
<dbReference type="EMBL" id="CP006569">
    <property type="protein sequence ID" value="AHF77899.1"/>
    <property type="molecule type" value="Genomic_DNA"/>
</dbReference>
<keyword evidence="5" id="KW-1185">Reference proteome</keyword>
<dbReference type="InterPro" id="IPR009628">
    <property type="entry name" value="Phage_tape_measure_N"/>
</dbReference>
<reference evidence="4 5" key="1">
    <citation type="journal article" date="2014" name="Genome Biol. Evol.">
        <title>Genome degeneration and adaptation in a nascent stage of symbiosis.</title>
        <authorList>
            <person name="Oakeson K.F."/>
            <person name="Gil R."/>
            <person name="Clayton A.L."/>
            <person name="Dunn D.M."/>
            <person name="von Niederhausern A.C."/>
            <person name="Hamil C."/>
            <person name="Aoyagi A."/>
            <person name="Duval B."/>
            <person name="Baca A."/>
            <person name="Silva F.J."/>
            <person name="Vallier A."/>
            <person name="Jackson D.G."/>
            <person name="Latorre A."/>
            <person name="Weiss R.B."/>
            <person name="Heddi A."/>
            <person name="Moya A."/>
            <person name="Dale C."/>
        </authorList>
    </citation>
    <scope>NUCLEOTIDE SEQUENCE [LARGE SCALE GENOMIC DNA]</scope>
    <source>
        <strain evidence="4 5">HS1</strain>
    </source>
</reference>
<feature type="domain" description="Bacteriophage tail tape measure N-terminal" evidence="2">
    <location>
        <begin position="227"/>
        <end position="428"/>
    </location>
</feature>
<dbReference type="AlphaFoldDB" id="W0HVV1"/>
<keyword evidence="1" id="KW-0175">Coiled coil</keyword>
<evidence type="ECO:0000259" key="2">
    <source>
        <dbReference type="Pfam" id="PF06791"/>
    </source>
</evidence>
<dbReference type="Pfam" id="PF24622">
    <property type="entry name" value="TMP_4"/>
    <property type="match status" value="1"/>
</dbReference>
<evidence type="ECO:0000256" key="1">
    <source>
        <dbReference type="SAM" id="Coils"/>
    </source>
</evidence>
<dbReference type="Proteomes" id="UP000019028">
    <property type="component" value="Chromosome"/>
</dbReference>
<evidence type="ECO:0000259" key="3">
    <source>
        <dbReference type="Pfam" id="PF09718"/>
    </source>
</evidence>
<dbReference type="OrthoDB" id="79849at2"/>
<feature type="domain" description="Bacteriophage tail tape measure C-terminal" evidence="3">
    <location>
        <begin position="829"/>
        <end position="904"/>
    </location>
</feature>
<dbReference type="Pfam" id="PF06791">
    <property type="entry name" value="TMP_2"/>
    <property type="match status" value="1"/>
</dbReference>
<protein>
    <submittedName>
        <fullName evidence="4">Prophage tail length tape measure protein</fullName>
    </submittedName>
</protein>
<feature type="coiled-coil region" evidence="1">
    <location>
        <begin position="497"/>
        <end position="553"/>
    </location>
</feature>
<dbReference type="KEGG" id="sod:Sant_2886"/>
<gene>
    <name evidence="4" type="ORF">Sant_2886</name>
</gene>